<feature type="non-terminal residue" evidence="1">
    <location>
        <position position="1"/>
    </location>
</feature>
<dbReference type="Proteomes" id="UP000499080">
    <property type="component" value="Unassembled WGS sequence"/>
</dbReference>
<sequence length="71" mass="8032">TANLFRITPMGGRLACNRPAYTANLFRITPMGGRLGPYYDLACNRPACTSDLQWNRIFELGTLRTRIGPYH</sequence>
<protein>
    <submittedName>
        <fullName evidence="1">Uncharacterized protein</fullName>
    </submittedName>
</protein>
<gene>
    <name evidence="1" type="ORF">AVEN_118817_1</name>
</gene>
<evidence type="ECO:0000313" key="2">
    <source>
        <dbReference type="Proteomes" id="UP000499080"/>
    </source>
</evidence>
<accession>A0A4Y2RP50</accession>
<keyword evidence="2" id="KW-1185">Reference proteome</keyword>
<evidence type="ECO:0000313" key="1">
    <source>
        <dbReference type="EMBL" id="GBN77431.1"/>
    </source>
</evidence>
<reference evidence="1 2" key="1">
    <citation type="journal article" date="2019" name="Sci. Rep.">
        <title>Orb-weaving spider Araneus ventricosus genome elucidates the spidroin gene catalogue.</title>
        <authorList>
            <person name="Kono N."/>
            <person name="Nakamura H."/>
            <person name="Ohtoshi R."/>
            <person name="Moran D.A.P."/>
            <person name="Shinohara A."/>
            <person name="Yoshida Y."/>
            <person name="Fujiwara M."/>
            <person name="Mori M."/>
            <person name="Tomita M."/>
            <person name="Arakawa K."/>
        </authorList>
    </citation>
    <scope>NUCLEOTIDE SEQUENCE [LARGE SCALE GENOMIC DNA]</scope>
</reference>
<comment type="caution">
    <text evidence="1">The sequence shown here is derived from an EMBL/GenBank/DDBJ whole genome shotgun (WGS) entry which is preliminary data.</text>
</comment>
<name>A0A4Y2RP50_ARAVE</name>
<dbReference type="EMBL" id="BGPR01146380">
    <property type="protein sequence ID" value="GBN77431.1"/>
    <property type="molecule type" value="Genomic_DNA"/>
</dbReference>
<dbReference type="AlphaFoldDB" id="A0A4Y2RP50"/>
<proteinExistence type="predicted"/>
<organism evidence="1 2">
    <name type="scientific">Araneus ventricosus</name>
    <name type="common">Orbweaver spider</name>
    <name type="synonym">Epeira ventricosa</name>
    <dbReference type="NCBI Taxonomy" id="182803"/>
    <lineage>
        <taxon>Eukaryota</taxon>
        <taxon>Metazoa</taxon>
        <taxon>Ecdysozoa</taxon>
        <taxon>Arthropoda</taxon>
        <taxon>Chelicerata</taxon>
        <taxon>Arachnida</taxon>
        <taxon>Araneae</taxon>
        <taxon>Araneomorphae</taxon>
        <taxon>Entelegynae</taxon>
        <taxon>Araneoidea</taxon>
        <taxon>Araneidae</taxon>
        <taxon>Araneus</taxon>
    </lineage>
</organism>